<dbReference type="Proteomes" id="UP000664218">
    <property type="component" value="Unassembled WGS sequence"/>
</dbReference>
<keyword evidence="6" id="KW-0966">Cell projection</keyword>
<dbReference type="InterPro" id="IPR024046">
    <property type="entry name" value="Flagellar_assmbl_FliW_dom_sf"/>
</dbReference>
<dbReference type="HAMAP" id="MF_01185">
    <property type="entry name" value="FliW"/>
    <property type="match status" value="1"/>
</dbReference>
<keyword evidence="6" id="KW-0282">Flagellum</keyword>
<dbReference type="Gene3D" id="2.30.290.10">
    <property type="entry name" value="BH3618-like"/>
    <property type="match status" value="1"/>
</dbReference>
<dbReference type="GO" id="GO:0005737">
    <property type="term" value="C:cytoplasm"/>
    <property type="evidence" value="ECO:0007669"/>
    <property type="project" value="UniProtKB-SubCell"/>
</dbReference>
<dbReference type="GO" id="GO:0006417">
    <property type="term" value="P:regulation of translation"/>
    <property type="evidence" value="ECO:0007669"/>
    <property type="project" value="UniProtKB-KW"/>
</dbReference>
<comment type="subunit">
    <text evidence="5">Interacts with translational regulator CsrA and flagellin(s).</text>
</comment>
<reference evidence="6" key="1">
    <citation type="submission" date="2021-03" db="EMBL/GenBank/DDBJ databases">
        <title>Proteiniclasticum marinus sp. nov., isolated from tidal flat sediment.</title>
        <authorList>
            <person name="Namirimu T."/>
            <person name="Yang J.-A."/>
            <person name="Yang S.-H."/>
            <person name="Kim Y.-J."/>
            <person name="Kwon K.K."/>
        </authorList>
    </citation>
    <scope>NUCLEOTIDE SEQUENCE</scope>
    <source>
        <strain evidence="6">SCR006</strain>
    </source>
</reference>
<keyword evidence="6" id="KW-0969">Cilium</keyword>
<keyword evidence="3 5" id="KW-0810">Translation regulation</keyword>
<keyword evidence="1 5" id="KW-0963">Cytoplasm</keyword>
<evidence type="ECO:0000256" key="1">
    <source>
        <dbReference type="ARBA" id="ARBA00022490"/>
    </source>
</evidence>
<accession>A0A939KL62</accession>
<dbReference type="SUPFAM" id="SSF141457">
    <property type="entry name" value="BH3618-like"/>
    <property type="match status" value="1"/>
</dbReference>
<evidence type="ECO:0000313" key="7">
    <source>
        <dbReference type="Proteomes" id="UP000664218"/>
    </source>
</evidence>
<keyword evidence="7" id="KW-1185">Reference proteome</keyword>
<dbReference type="AlphaFoldDB" id="A0A939KL62"/>
<dbReference type="NCBIfam" id="NF009793">
    <property type="entry name" value="PRK13285.1-1"/>
    <property type="match status" value="1"/>
</dbReference>
<evidence type="ECO:0000256" key="4">
    <source>
        <dbReference type="ARBA" id="ARBA00023186"/>
    </source>
</evidence>
<proteinExistence type="inferred from homology"/>
<dbReference type="PANTHER" id="PTHR39190:SF1">
    <property type="entry name" value="FLAGELLAR ASSEMBLY FACTOR FLIW"/>
    <property type="match status" value="1"/>
</dbReference>
<evidence type="ECO:0000256" key="5">
    <source>
        <dbReference type="HAMAP-Rule" id="MF_01185"/>
    </source>
</evidence>
<organism evidence="6 7">
    <name type="scientific">Proteiniclasticum aestuarii</name>
    <dbReference type="NCBI Taxonomy" id="2817862"/>
    <lineage>
        <taxon>Bacteria</taxon>
        <taxon>Bacillati</taxon>
        <taxon>Bacillota</taxon>
        <taxon>Clostridia</taxon>
        <taxon>Eubacteriales</taxon>
        <taxon>Clostridiaceae</taxon>
        <taxon>Proteiniclasticum</taxon>
    </lineage>
</organism>
<dbReference type="GO" id="GO:0044780">
    <property type="term" value="P:bacterial-type flagellum assembly"/>
    <property type="evidence" value="ECO:0007669"/>
    <property type="project" value="UniProtKB-UniRule"/>
</dbReference>
<dbReference type="PANTHER" id="PTHR39190">
    <property type="entry name" value="FLAGELLAR ASSEMBLY FACTOR FLIW"/>
    <property type="match status" value="1"/>
</dbReference>
<comment type="function">
    <text evidence="5">Acts as an anti-CsrA protein, binds CsrA and prevents it from repressing translation of its target genes, one of which is flagellin. Binds to flagellin and participates in the assembly of the flagellum.</text>
</comment>
<protein>
    <recommendedName>
        <fullName evidence="5">Flagellar assembly factor FliW</fullName>
    </recommendedName>
</protein>
<evidence type="ECO:0000313" key="6">
    <source>
        <dbReference type="EMBL" id="MBO1265350.1"/>
    </source>
</evidence>
<dbReference type="Pfam" id="PF02623">
    <property type="entry name" value="FliW"/>
    <property type="match status" value="1"/>
</dbReference>
<dbReference type="EMBL" id="JAFNJU010000007">
    <property type="protein sequence ID" value="MBO1265350.1"/>
    <property type="molecule type" value="Genomic_DNA"/>
</dbReference>
<dbReference type="InterPro" id="IPR003775">
    <property type="entry name" value="Flagellar_assembly_factor_FliW"/>
</dbReference>
<comment type="subcellular location">
    <subcellularLocation>
        <location evidence="5">Cytoplasm</location>
    </subcellularLocation>
</comment>
<sequence>MIIKTKFLGEVDIREEDILVFPDGILGFEESRKFILLPIPENEFFTILQDVEREYVSFIVTDPWKFKADYEMEVPDNELLKINIRKKEQIAMLNIVTLSDVFENSTMNLLAPVILNTENRIGKQYVLNNVRYSSKHPLFEKNGESENVDS</sequence>
<evidence type="ECO:0000256" key="3">
    <source>
        <dbReference type="ARBA" id="ARBA00022845"/>
    </source>
</evidence>
<comment type="similarity">
    <text evidence="5">Belongs to the FliW family.</text>
</comment>
<evidence type="ECO:0000256" key="2">
    <source>
        <dbReference type="ARBA" id="ARBA00022795"/>
    </source>
</evidence>
<keyword evidence="2 5" id="KW-1005">Bacterial flagellum biogenesis</keyword>
<dbReference type="RefSeq" id="WP_207599874.1">
    <property type="nucleotide sequence ID" value="NZ_JAFNJU010000007.1"/>
</dbReference>
<name>A0A939KL62_9CLOT</name>
<keyword evidence="4 5" id="KW-0143">Chaperone</keyword>
<gene>
    <name evidence="5" type="primary">fliW</name>
    <name evidence="6" type="ORF">J3A84_09940</name>
</gene>
<comment type="caution">
    <text evidence="6">The sequence shown here is derived from an EMBL/GenBank/DDBJ whole genome shotgun (WGS) entry which is preliminary data.</text>
</comment>